<organism evidence="2">
    <name type="scientific">freshwater metagenome</name>
    <dbReference type="NCBI Taxonomy" id="449393"/>
    <lineage>
        <taxon>unclassified sequences</taxon>
        <taxon>metagenomes</taxon>
        <taxon>ecological metagenomes</taxon>
    </lineage>
</organism>
<protein>
    <submittedName>
        <fullName evidence="2">Unannotated protein</fullName>
    </submittedName>
</protein>
<sequence>MRVGVAIVTGGGRGLGGGVAARLASEGWQVVVADVREPELEAPGQVFVRCDVSREDEVAALMSFVLERHGRLDAVVNNAAIGGPSTTVAQTDAEAFRRVLEVNLVGPFLVCRAAVPLLIESAPGSAIVNVGSMFGQSGVARGAPYCASKGGVEMLTHSLALELAPHGIRVNTVAPGNMMTAMHWDEIEMRADEVGVTPDEMREQIRATIPLARHGTAADIAGAVMWLLGDDASYVTGQTISVNGGVLLS</sequence>
<reference evidence="2" key="1">
    <citation type="submission" date="2020-05" db="EMBL/GenBank/DDBJ databases">
        <authorList>
            <person name="Chiriac C."/>
            <person name="Salcher M."/>
            <person name="Ghai R."/>
            <person name="Kavagutti S V."/>
        </authorList>
    </citation>
    <scope>NUCLEOTIDE SEQUENCE</scope>
</reference>
<dbReference type="NCBIfam" id="NF005559">
    <property type="entry name" value="PRK07231.1"/>
    <property type="match status" value="1"/>
</dbReference>
<dbReference type="Pfam" id="PF13561">
    <property type="entry name" value="adh_short_C2"/>
    <property type="match status" value="1"/>
</dbReference>
<name>A0A6J7KTG2_9ZZZZ</name>
<dbReference type="PANTHER" id="PTHR42760:SF123">
    <property type="entry name" value="OXIDOREDUCTASE"/>
    <property type="match status" value="1"/>
</dbReference>
<dbReference type="AlphaFoldDB" id="A0A6J7KTG2"/>
<dbReference type="PANTHER" id="PTHR42760">
    <property type="entry name" value="SHORT-CHAIN DEHYDROGENASES/REDUCTASES FAMILY MEMBER"/>
    <property type="match status" value="1"/>
</dbReference>
<dbReference type="PRINTS" id="PR00081">
    <property type="entry name" value="GDHRDH"/>
</dbReference>
<dbReference type="PRINTS" id="PR00080">
    <property type="entry name" value="SDRFAMILY"/>
</dbReference>
<dbReference type="SUPFAM" id="SSF51735">
    <property type="entry name" value="NAD(P)-binding Rossmann-fold domains"/>
    <property type="match status" value="1"/>
</dbReference>
<evidence type="ECO:0000313" key="2">
    <source>
        <dbReference type="EMBL" id="CAB4959070.1"/>
    </source>
</evidence>
<dbReference type="CDD" id="cd05233">
    <property type="entry name" value="SDR_c"/>
    <property type="match status" value="1"/>
</dbReference>
<dbReference type="InterPro" id="IPR036291">
    <property type="entry name" value="NAD(P)-bd_dom_sf"/>
</dbReference>
<comment type="similarity">
    <text evidence="1">Belongs to the short-chain dehydrogenases/reductases (SDR) family.</text>
</comment>
<gene>
    <name evidence="2" type="ORF">UFOPK3773_01875</name>
</gene>
<evidence type="ECO:0000256" key="1">
    <source>
        <dbReference type="ARBA" id="ARBA00006484"/>
    </source>
</evidence>
<dbReference type="PROSITE" id="PS00061">
    <property type="entry name" value="ADH_SHORT"/>
    <property type="match status" value="1"/>
</dbReference>
<proteinExistence type="inferred from homology"/>
<dbReference type="GO" id="GO:0030497">
    <property type="term" value="P:fatty acid elongation"/>
    <property type="evidence" value="ECO:0007669"/>
    <property type="project" value="TreeGrafter"/>
</dbReference>
<accession>A0A6J7KTG2</accession>
<dbReference type="Gene3D" id="3.40.50.720">
    <property type="entry name" value="NAD(P)-binding Rossmann-like Domain"/>
    <property type="match status" value="1"/>
</dbReference>
<dbReference type="FunFam" id="3.40.50.720:FF:000084">
    <property type="entry name" value="Short-chain dehydrogenase reductase"/>
    <property type="match status" value="1"/>
</dbReference>
<dbReference type="EMBL" id="CAFBNF010000262">
    <property type="protein sequence ID" value="CAB4959070.1"/>
    <property type="molecule type" value="Genomic_DNA"/>
</dbReference>
<dbReference type="InterPro" id="IPR002347">
    <property type="entry name" value="SDR_fam"/>
</dbReference>
<dbReference type="GO" id="GO:0016616">
    <property type="term" value="F:oxidoreductase activity, acting on the CH-OH group of donors, NAD or NADP as acceptor"/>
    <property type="evidence" value="ECO:0007669"/>
    <property type="project" value="TreeGrafter"/>
</dbReference>
<dbReference type="InterPro" id="IPR020904">
    <property type="entry name" value="Sc_DH/Rdtase_CS"/>
</dbReference>